<comment type="caution">
    <text evidence="1">The sequence shown here is derived from an EMBL/GenBank/DDBJ whole genome shotgun (WGS) entry which is preliminary data.</text>
</comment>
<evidence type="ECO:0000313" key="1">
    <source>
        <dbReference type="EMBL" id="MCB6937240.1"/>
    </source>
</evidence>
<accession>A0AAW4U637</accession>
<name>A0AAW4U637_9FIRM</name>
<dbReference type="AlphaFoldDB" id="A0AAW4U637"/>
<reference evidence="1" key="1">
    <citation type="submission" date="2021-10" db="EMBL/GenBank/DDBJ databases">
        <title>Collection of gut derived symbiotic bacterial strains cultured from healthy donors.</title>
        <authorList>
            <person name="Lin H."/>
            <person name="Littmann E."/>
            <person name="Kohout C."/>
            <person name="Pamer E.G."/>
        </authorList>
    </citation>
    <scope>NUCLEOTIDE SEQUENCE</scope>
    <source>
        <strain evidence="1">DFI.9.42</strain>
    </source>
</reference>
<evidence type="ECO:0008006" key="3">
    <source>
        <dbReference type="Google" id="ProtNLM"/>
    </source>
</evidence>
<proteinExistence type="predicted"/>
<evidence type="ECO:0000313" key="2">
    <source>
        <dbReference type="Proteomes" id="UP001197684"/>
    </source>
</evidence>
<dbReference type="EMBL" id="JAJCJK010000002">
    <property type="protein sequence ID" value="MCB6937240.1"/>
    <property type="molecule type" value="Genomic_DNA"/>
</dbReference>
<protein>
    <recommendedName>
        <fullName evidence="3">Apea-like HEPN domain-containing protein</fullName>
    </recommendedName>
</protein>
<organism evidence="1 2">
    <name type="scientific">Agathobacter rectalis</name>
    <dbReference type="NCBI Taxonomy" id="39491"/>
    <lineage>
        <taxon>Bacteria</taxon>
        <taxon>Bacillati</taxon>
        <taxon>Bacillota</taxon>
        <taxon>Clostridia</taxon>
        <taxon>Lachnospirales</taxon>
        <taxon>Lachnospiraceae</taxon>
        <taxon>Agathobacter</taxon>
    </lineage>
</organism>
<dbReference type="Proteomes" id="UP001197684">
    <property type="component" value="Unassembled WGS sequence"/>
</dbReference>
<gene>
    <name evidence="1" type="ORF">LIZ56_02280</name>
</gene>
<dbReference type="RefSeq" id="WP_306780474.1">
    <property type="nucleotide sequence ID" value="NZ_JAJCJK010000002.1"/>
</dbReference>
<sequence>MYLKDLIESYCKKLNDNSNDYSCILFALQIPSICSRIEFPKTDENKGGLKEGKFYGSKGRVWDGNMYKAWLKKHSNSFVNIYSGSMGIEEFCKKLYDLRCQMTHEGVVMTETNHFFFTEGNRAMCVNDIVFLPVKRLCDDMFEAAENTLFNSHKDINITQFEDMVLPPEIYNSIMNDVETTYNTFWKNYSDSDNMLNCIYDHIIVNRDDKKDIKQEMDKFFREKPDDIFEIWDFSINFGGIVDDKETFIHKEFNKSKSKVCLITNKPTDVLRLSKTEYERMLQVTQDLSKYSEENKFDINKYIRCMDV</sequence>